<feature type="region of interest" description="Disordered" evidence="1">
    <location>
        <begin position="29"/>
        <end position="64"/>
    </location>
</feature>
<name>A0A453NFE0_AEGTS</name>
<sequence length="142" mass="14969">KAGWLAGGGWCSPVGQFLKCLAADNISGKVGHLEPGRTPGPGSSATAAKPQERKPKVPKPKAEACQIRPTCLPLPPSRSGSLLPPVAFFLFHSVPRPFSYTSFPVPRAPLTPPPIQSSPSIPTQPPPTPPPLPHRKAAWPRA</sequence>
<evidence type="ECO:0000256" key="1">
    <source>
        <dbReference type="SAM" id="MobiDB-lite"/>
    </source>
</evidence>
<reference evidence="3" key="1">
    <citation type="journal article" date="2014" name="Science">
        <title>Ancient hybridizations among the ancestral genomes of bread wheat.</title>
        <authorList>
            <consortium name="International Wheat Genome Sequencing Consortium,"/>
            <person name="Marcussen T."/>
            <person name="Sandve S.R."/>
            <person name="Heier L."/>
            <person name="Spannagl M."/>
            <person name="Pfeifer M."/>
            <person name="Jakobsen K.S."/>
            <person name="Wulff B.B."/>
            <person name="Steuernagel B."/>
            <person name="Mayer K.F."/>
            <person name="Olsen O.A."/>
        </authorList>
    </citation>
    <scope>NUCLEOTIDE SEQUENCE [LARGE SCALE GENOMIC DNA]</scope>
    <source>
        <strain evidence="3">cv. AL8/78</strain>
    </source>
</reference>
<protein>
    <submittedName>
        <fullName evidence="2">Uncharacterized protein</fullName>
    </submittedName>
</protein>
<reference evidence="2" key="3">
    <citation type="journal article" date="2017" name="Nature">
        <title>Genome sequence of the progenitor of the wheat D genome Aegilops tauschii.</title>
        <authorList>
            <person name="Luo M.C."/>
            <person name="Gu Y.Q."/>
            <person name="Puiu D."/>
            <person name="Wang H."/>
            <person name="Twardziok S.O."/>
            <person name="Deal K.R."/>
            <person name="Huo N."/>
            <person name="Zhu T."/>
            <person name="Wang L."/>
            <person name="Wang Y."/>
            <person name="McGuire P.E."/>
            <person name="Liu S."/>
            <person name="Long H."/>
            <person name="Ramasamy R.K."/>
            <person name="Rodriguez J.C."/>
            <person name="Van S.L."/>
            <person name="Yuan L."/>
            <person name="Wang Z."/>
            <person name="Xia Z."/>
            <person name="Xiao L."/>
            <person name="Anderson O.D."/>
            <person name="Ouyang S."/>
            <person name="Liang Y."/>
            <person name="Zimin A.V."/>
            <person name="Pertea G."/>
            <person name="Qi P."/>
            <person name="Bennetzen J.L."/>
            <person name="Dai X."/>
            <person name="Dawson M.W."/>
            <person name="Muller H.G."/>
            <person name="Kugler K."/>
            <person name="Rivarola-Duarte L."/>
            <person name="Spannagl M."/>
            <person name="Mayer K.F.X."/>
            <person name="Lu F.H."/>
            <person name="Bevan M.W."/>
            <person name="Leroy P."/>
            <person name="Li P."/>
            <person name="You F.M."/>
            <person name="Sun Q."/>
            <person name="Liu Z."/>
            <person name="Lyons E."/>
            <person name="Wicker T."/>
            <person name="Salzberg S.L."/>
            <person name="Devos K.M."/>
            <person name="Dvorak J."/>
        </authorList>
    </citation>
    <scope>NUCLEOTIDE SEQUENCE [LARGE SCALE GENOMIC DNA]</scope>
    <source>
        <strain evidence="2">cv. AL8/78</strain>
    </source>
</reference>
<evidence type="ECO:0000313" key="3">
    <source>
        <dbReference type="Proteomes" id="UP000015105"/>
    </source>
</evidence>
<proteinExistence type="predicted"/>
<dbReference type="AlphaFoldDB" id="A0A453NFE0"/>
<dbReference type="Proteomes" id="UP000015105">
    <property type="component" value="Chromosome 6D"/>
</dbReference>
<dbReference type="Gramene" id="AET6Gv20356000.1">
    <property type="protein sequence ID" value="AET6Gv20356000.1"/>
    <property type="gene ID" value="AET6Gv20356000"/>
</dbReference>
<feature type="region of interest" description="Disordered" evidence="1">
    <location>
        <begin position="102"/>
        <end position="142"/>
    </location>
</feature>
<feature type="compositionally biased region" description="Pro residues" evidence="1">
    <location>
        <begin position="106"/>
        <end position="132"/>
    </location>
</feature>
<feature type="compositionally biased region" description="Basic residues" evidence="1">
    <location>
        <begin position="133"/>
        <end position="142"/>
    </location>
</feature>
<reference evidence="2" key="4">
    <citation type="submission" date="2019-03" db="UniProtKB">
        <authorList>
            <consortium name="EnsemblPlants"/>
        </authorList>
    </citation>
    <scope>IDENTIFICATION</scope>
</reference>
<keyword evidence="3" id="KW-1185">Reference proteome</keyword>
<reference evidence="3" key="2">
    <citation type="journal article" date="2017" name="Nat. Plants">
        <title>The Aegilops tauschii genome reveals multiple impacts of transposons.</title>
        <authorList>
            <person name="Zhao G."/>
            <person name="Zou C."/>
            <person name="Li K."/>
            <person name="Wang K."/>
            <person name="Li T."/>
            <person name="Gao L."/>
            <person name="Zhang X."/>
            <person name="Wang H."/>
            <person name="Yang Z."/>
            <person name="Liu X."/>
            <person name="Jiang W."/>
            <person name="Mao L."/>
            <person name="Kong X."/>
            <person name="Jiao Y."/>
            <person name="Jia J."/>
        </authorList>
    </citation>
    <scope>NUCLEOTIDE SEQUENCE [LARGE SCALE GENOMIC DNA]</scope>
    <source>
        <strain evidence="3">cv. AL8/78</strain>
    </source>
</reference>
<accession>A0A453NFE0</accession>
<organism evidence="2 3">
    <name type="scientific">Aegilops tauschii subsp. strangulata</name>
    <name type="common">Goatgrass</name>
    <dbReference type="NCBI Taxonomy" id="200361"/>
    <lineage>
        <taxon>Eukaryota</taxon>
        <taxon>Viridiplantae</taxon>
        <taxon>Streptophyta</taxon>
        <taxon>Embryophyta</taxon>
        <taxon>Tracheophyta</taxon>
        <taxon>Spermatophyta</taxon>
        <taxon>Magnoliopsida</taxon>
        <taxon>Liliopsida</taxon>
        <taxon>Poales</taxon>
        <taxon>Poaceae</taxon>
        <taxon>BOP clade</taxon>
        <taxon>Pooideae</taxon>
        <taxon>Triticodae</taxon>
        <taxon>Triticeae</taxon>
        <taxon>Triticinae</taxon>
        <taxon>Aegilops</taxon>
    </lineage>
</organism>
<dbReference type="PRINTS" id="PR01217">
    <property type="entry name" value="PRICHEXTENSN"/>
</dbReference>
<dbReference type="EnsemblPlants" id="AET6Gv20356000.1">
    <property type="protein sequence ID" value="AET6Gv20356000.1"/>
    <property type="gene ID" value="AET6Gv20356000"/>
</dbReference>
<evidence type="ECO:0000313" key="2">
    <source>
        <dbReference type="EnsemblPlants" id="AET6Gv20356000.1"/>
    </source>
</evidence>
<reference evidence="2" key="5">
    <citation type="journal article" date="2021" name="G3 (Bethesda)">
        <title>Aegilops tauschii genome assembly Aet v5.0 features greater sequence contiguity and improved annotation.</title>
        <authorList>
            <person name="Wang L."/>
            <person name="Zhu T."/>
            <person name="Rodriguez J.C."/>
            <person name="Deal K.R."/>
            <person name="Dubcovsky J."/>
            <person name="McGuire P.E."/>
            <person name="Lux T."/>
            <person name="Spannagl M."/>
            <person name="Mayer K.F.X."/>
            <person name="Baldrich P."/>
            <person name="Meyers B.C."/>
            <person name="Huo N."/>
            <person name="Gu Y.Q."/>
            <person name="Zhou H."/>
            <person name="Devos K.M."/>
            <person name="Bennetzen J.L."/>
            <person name="Unver T."/>
            <person name="Budak H."/>
            <person name="Gulick P.J."/>
            <person name="Galiba G."/>
            <person name="Kalapos B."/>
            <person name="Nelson D.R."/>
            <person name="Li P."/>
            <person name="You F.M."/>
            <person name="Luo M.C."/>
            <person name="Dvorak J."/>
        </authorList>
    </citation>
    <scope>NUCLEOTIDE SEQUENCE [LARGE SCALE GENOMIC DNA]</scope>
    <source>
        <strain evidence="2">cv. AL8/78</strain>
    </source>
</reference>